<comment type="subcellular location">
    <subcellularLocation>
        <location evidence="2">Nucleus</location>
    </subcellularLocation>
</comment>
<dbReference type="Proteomes" id="UP001175271">
    <property type="component" value="Unassembled WGS sequence"/>
</dbReference>
<evidence type="ECO:0000259" key="8">
    <source>
        <dbReference type="PROSITE" id="PS51029"/>
    </source>
</evidence>
<feature type="domain" description="MADF" evidence="8">
    <location>
        <begin position="19"/>
        <end position="111"/>
    </location>
</feature>
<evidence type="ECO:0000313" key="10">
    <source>
        <dbReference type="Proteomes" id="UP001175271"/>
    </source>
</evidence>
<dbReference type="GO" id="GO:0016787">
    <property type="term" value="F:hydrolase activity"/>
    <property type="evidence" value="ECO:0007669"/>
    <property type="project" value="UniProtKB-KW"/>
</dbReference>
<comment type="similarity">
    <text evidence="3">Belongs to the HARBI1 family.</text>
</comment>
<keyword evidence="6" id="KW-0378">Hydrolase</keyword>
<dbReference type="AlphaFoldDB" id="A0AA39LE31"/>
<organism evidence="9 10">
    <name type="scientific">Steinernema hermaphroditum</name>
    <dbReference type="NCBI Taxonomy" id="289476"/>
    <lineage>
        <taxon>Eukaryota</taxon>
        <taxon>Metazoa</taxon>
        <taxon>Ecdysozoa</taxon>
        <taxon>Nematoda</taxon>
        <taxon>Chromadorea</taxon>
        <taxon>Rhabditida</taxon>
        <taxon>Tylenchina</taxon>
        <taxon>Panagrolaimomorpha</taxon>
        <taxon>Strongyloidoidea</taxon>
        <taxon>Steinernematidae</taxon>
        <taxon>Steinernema</taxon>
    </lineage>
</organism>
<comment type="caution">
    <text evidence="9">The sequence shown here is derived from an EMBL/GenBank/DDBJ whole genome shotgun (WGS) entry which is preliminary data.</text>
</comment>
<dbReference type="Pfam" id="PF10545">
    <property type="entry name" value="MADF_DNA_bdg"/>
    <property type="match status" value="1"/>
</dbReference>
<evidence type="ECO:0000313" key="9">
    <source>
        <dbReference type="EMBL" id="KAK0393873.1"/>
    </source>
</evidence>
<dbReference type="InterPro" id="IPR006578">
    <property type="entry name" value="MADF-dom"/>
</dbReference>
<evidence type="ECO:0000256" key="2">
    <source>
        <dbReference type="ARBA" id="ARBA00004123"/>
    </source>
</evidence>
<dbReference type="PANTHER" id="PTHR22930:SF269">
    <property type="entry name" value="NUCLEASE HARBI1-LIKE PROTEIN"/>
    <property type="match status" value="1"/>
</dbReference>
<evidence type="ECO:0000256" key="3">
    <source>
        <dbReference type="ARBA" id="ARBA00006958"/>
    </source>
</evidence>
<protein>
    <recommendedName>
        <fullName evidence="8">MADF domain-containing protein</fullName>
    </recommendedName>
</protein>
<keyword evidence="10" id="KW-1185">Reference proteome</keyword>
<dbReference type="GO" id="GO:0046872">
    <property type="term" value="F:metal ion binding"/>
    <property type="evidence" value="ECO:0007669"/>
    <property type="project" value="UniProtKB-KW"/>
</dbReference>
<evidence type="ECO:0000256" key="6">
    <source>
        <dbReference type="ARBA" id="ARBA00022801"/>
    </source>
</evidence>
<sequence length="653" mass="74610">MTSQPRRLPPGSFEAFNGQLIDHVKEHPVIYDFAAEGYKKTKEKKRAWEKVTQQWNEDLPESVDVDFVQNRWKNLRTTYGKKKKHPPSGSGANSPEWPFLESMRFLDHFDPQRHQLSSQSQDALSDHMDDEGEIPGVASTPLVTPKRRKKIAAEDDAMLKLAGLLLLKRRAILSAMLARRRRHLSVNRRGPTNVICRRRNRESEFAVLYPQLRTDDKRFMKYLRMKPATFDRLLFLVEQQLEQKRSQCNNITAEEMLVITLRFLATGASFHSLHFSFRLGVSTVSMVVRTMCTAIINALADNVHLPESENEWLEVSQLFEDRWSFPNVLGAIDGKHVRIKRPENSGSLYFNHKGWFSTVLLAISDARYKFLYYSIGSYGHHNDSQVFRDSTFGRQLEQETLRFPPNRNLPMTDCCLPYYFLADGGFALKDRIMKPYPGMQETDNATFNLRLSHARRVIESAFGILCARFRILLKDIETDVSLADDIVRATIHLHNYLSDELPFDPARITVDATQTLEDAPFGQLNIGNFSVDGHKYYDILCTDATTTGFMLEEGAEKWPMACVRNGAGASANSSCAPYPFEGESVYEFCEVDEWRSAVENFRLQIGCSKEQVEGVKNIDENYFCRERCNGLGLGDVPYIIMFASVVGALILSL</sequence>
<dbReference type="Pfam" id="PF13359">
    <property type="entry name" value="DDE_Tnp_4"/>
    <property type="match status" value="1"/>
</dbReference>
<dbReference type="GO" id="GO:0004518">
    <property type="term" value="F:nuclease activity"/>
    <property type="evidence" value="ECO:0007669"/>
    <property type="project" value="UniProtKB-KW"/>
</dbReference>
<proteinExistence type="inferred from homology"/>
<accession>A0AA39LE31</accession>
<evidence type="ECO:0000256" key="7">
    <source>
        <dbReference type="ARBA" id="ARBA00023242"/>
    </source>
</evidence>
<gene>
    <name evidence="9" type="ORF">QR680_000445</name>
</gene>
<evidence type="ECO:0000256" key="5">
    <source>
        <dbReference type="ARBA" id="ARBA00022723"/>
    </source>
</evidence>
<keyword evidence="4" id="KW-0540">Nuclease</keyword>
<reference evidence="9" key="1">
    <citation type="submission" date="2023-06" db="EMBL/GenBank/DDBJ databases">
        <title>Genomic analysis of the entomopathogenic nematode Steinernema hermaphroditum.</title>
        <authorList>
            <person name="Schwarz E.M."/>
            <person name="Heppert J.K."/>
            <person name="Baniya A."/>
            <person name="Schwartz H.T."/>
            <person name="Tan C.-H."/>
            <person name="Antoshechkin I."/>
            <person name="Sternberg P.W."/>
            <person name="Goodrich-Blair H."/>
            <person name="Dillman A.R."/>
        </authorList>
    </citation>
    <scope>NUCLEOTIDE SEQUENCE</scope>
    <source>
        <strain evidence="9">PS9179</strain>
        <tissue evidence="9">Whole animal</tissue>
    </source>
</reference>
<dbReference type="SMART" id="SM00595">
    <property type="entry name" value="MADF"/>
    <property type="match status" value="1"/>
</dbReference>
<dbReference type="InterPro" id="IPR045249">
    <property type="entry name" value="HARBI1-like"/>
</dbReference>
<comment type="cofactor">
    <cofactor evidence="1">
        <name>a divalent metal cation</name>
        <dbReference type="ChEBI" id="CHEBI:60240"/>
    </cofactor>
</comment>
<dbReference type="InterPro" id="IPR027806">
    <property type="entry name" value="HARBI1_dom"/>
</dbReference>
<dbReference type="PROSITE" id="PS51029">
    <property type="entry name" value="MADF"/>
    <property type="match status" value="1"/>
</dbReference>
<keyword evidence="7" id="KW-0539">Nucleus</keyword>
<dbReference type="PANTHER" id="PTHR22930">
    <property type="match status" value="1"/>
</dbReference>
<dbReference type="GO" id="GO:0005634">
    <property type="term" value="C:nucleus"/>
    <property type="evidence" value="ECO:0007669"/>
    <property type="project" value="UniProtKB-SubCell"/>
</dbReference>
<dbReference type="EMBL" id="JAUCMV010000005">
    <property type="protein sequence ID" value="KAK0393873.1"/>
    <property type="molecule type" value="Genomic_DNA"/>
</dbReference>
<keyword evidence="5" id="KW-0479">Metal-binding</keyword>
<name>A0AA39LE31_9BILA</name>
<evidence type="ECO:0000256" key="4">
    <source>
        <dbReference type="ARBA" id="ARBA00022722"/>
    </source>
</evidence>
<evidence type="ECO:0000256" key="1">
    <source>
        <dbReference type="ARBA" id="ARBA00001968"/>
    </source>
</evidence>